<keyword evidence="2" id="KW-1185">Reference proteome</keyword>
<sequence>MINPYLQMFDGARDDRALSHRAARNFRDIRAAGENRRRRRQGRRSAR</sequence>
<evidence type="ECO:0000313" key="1">
    <source>
        <dbReference type="EMBL" id="SDS55429.1"/>
    </source>
</evidence>
<organism evidence="1 2">
    <name type="scientific">Microlunatus soli</name>
    <dbReference type="NCBI Taxonomy" id="630515"/>
    <lineage>
        <taxon>Bacteria</taxon>
        <taxon>Bacillati</taxon>
        <taxon>Actinomycetota</taxon>
        <taxon>Actinomycetes</taxon>
        <taxon>Propionibacteriales</taxon>
        <taxon>Propionibacteriaceae</taxon>
        <taxon>Microlunatus</taxon>
    </lineage>
</organism>
<gene>
    <name evidence="1" type="ORF">SAMN04489812_2261</name>
</gene>
<protein>
    <submittedName>
        <fullName evidence="1">Uncharacterized protein</fullName>
    </submittedName>
</protein>
<name>A0A1H1T716_9ACTN</name>
<dbReference type="Proteomes" id="UP000199103">
    <property type="component" value="Chromosome I"/>
</dbReference>
<evidence type="ECO:0000313" key="2">
    <source>
        <dbReference type="Proteomes" id="UP000199103"/>
    </source>
</evidence>
<reference evidence="1 2" key="1">
    <citation type="submission" date="2016-10" db="EMBL/GenBank/DDBJ databases">
        <authorList>
            <person name="de Groot N.N."/>
        </authorList>
    </citation>
    <scope>NUCLEOTIDE SEQUENCE [LARGE SCALE GENOMIC DNA]</scope>
    <source>
        <strain evidence="1 2">DSM 21800</strain>
    </source>
</reference>
<dbReference type="RefSeq" id="WP_157683386.1">
    <property type="nucleotide sequence ID" value="NZ_LT629772.1"/>
</dbReference>
<accession>A0A1H1T716</accession>
<dbReference type="EMBL" id="LT629772">
    <property type="protein sequence ID" value="SDS55429.1"/>
    <property type="molecule type" value="Genomic_DNA"/>
</dbReference>
<dbReference type="AlphaFoldDB" id="A0A1H1T716"/>
<proteinExistence type="predicted"/>